<evidence type="ECO:0000256" key="6">
    <source>
        <dbReference type="ARBA" id="ARBA00023180"/>
    </source>
</evidence>
<organism evidence="10">
    <name type="scientific">Chromera velia CCMP2878</name>
    <dbReference type="NCBI Taxonomy" id="1169474"/>
    <lineage>
        <taxon>Eukaryota</taxon>
        <taxon>Sar</taxon>
        <taxon>Alveolata</taxon>
        <taxon>Colpodellida</taxon>
        <taxon>Chromeraceae</taxon>
        <taxon>Chromera</taxon>
    </lineage>
</organism>
<feature type="compositionally biased region" description="Polar residues" evidence="8">
    <location>
        <begin position="899"/>
        <end position="917"/>
    </location>
</feature>
<dbReference type="PANTHER" id="PTHR12385:SF14">
    <property type="entry name" value="CHOLINE TRANSPORTER-LIKE 2"/>
    <property type="match status" value="1"/>
</dbReference>
<feature type="compositionally biased region" description="Polar residues" evidence="8">
    <location>
        <begin position="1062"/>
        <end position="1072"/>
    </location>
</feature>
<feature type="compositionally biased region" description="Basic and acidic residues" evidence="8">
    <location>
        <begin position="1051"/>
        <end position="1061"/>
    </location>
</feature>
<evidence type="ECO:0000256" key="1">
    <source>
        <dbReference type="ARBA" id="ARBA00004141"/>
    </source>
</evidence>
<comment type="similarity">
    <text evidence="2">Belongs to the CTL (choline transporter-like) family.</text>
</comment>
<feature type="transmembrane region" description="Helical" evidence="9">
    <location>
        <begin position="311"/>
        <end position="331"/>
    </location>
</feature>
<feature type="transmembrane region" description="Helical" evidence="9">
    <location>
        <begin position="409"/>
        <end position="433"/>
    </location>
</feature>
<keyword evidence="3 9" id="KW-0812">Transmembrane</keyword>
<keyword evidence="4 9" id="KW-1133">Transmembrane helix</keyword>
<proteinExistence type="inferred from homology"/>
<evidence type="ECO:0000256" key="3">
    <source>
        <dbReference type="ARBA" id="ARBA00022692"/>
    </source>
</evidence>
<feature type="compositionally biased region" description="Basic and acidic residues" evidence="8">
    <location>
        <begin position="1295"/>
        <end position="1305"/>
    </location>
</feature>
<feature type="compositionally biased region" description="Basic and acidic residues" evidence="8">
    <location>
        <begin position="729"/>
        <end position="743"/>
    </location>
</feature>
<evidence type="ECO:0000256" key="7">
    <source>
        <dbReference type="SAM" id="Coils"/>
    </source>
</evidence>
<feature type="region of interest" description="Disordered" evidence="8">
    <location>
        <begin position="718"/>
        <end position="745"/>
    </location>
</feature>
<comment type="subcellular location">
    <subcellularLocation>
        <location evidence="1">Membrane</location>
        <topology evidence="1">Multi-pass membrane protein</topology>
    </subcellularLocation>
</comment>
<evidence type="ECO:0000256" key="8">
    <source>
        <dbReference type="SAM" id="MobiDB-lite"/>
    </source>
</evidence>
<dbReference type="GO" id="GO:0016020">
    <property type="term" value="C:membrane"/>
    <property type="evidence" value="ECO:0007669"/>
    <property type="project" value="UniProtKB-SubCell"/>
</dbReference>
<accession>A0A0G4GK33</accession>
<keyword evidence="5 9" id="KW-0472">Membrane</keyword>
<feature type="region of interest" description="Disordered" evidence="8">
    <location>
        <begin position="1097"/>
        <end position="1198"/>
    </location>
</feature>
<keyword evidence="7" id="KW-0175">Coiled coil</keyword>
<gene>
    <name evidence="10" type="ORF">Cvel_4813</name>
</gene>
<feature type="transmembrane region" description="Helical" evidence="9">
    <location>
        <begin position="564"/>
        <end position="592"/>
    </location>
</feature>
<feature type="transmembrane region" description="Helical" evidence="9">
    <location>
        <begin position="241"/>
        <end position="264"/>
    </location>
</feature>
<feature type="region of interest" description="Disordered" evidence="8">
    <location>
        <begin position="1356"/>
        <end position="1408"/>
    </location>
</feature>
<protein>
    <submittedName>
        <fullName evidence="10">Uncharacterized protein</fullName>
    </submittedName>
</protein>
<dbReference type="Pfam" id="PF04515">
    <property type="entry name" value="Choline_transpo"/>
    <property type="match status" value="1"/>
</dbReference>
<evidence type="ECO:0000313" key="10">
    <source>
        <dbReference type="EMBL" id="CEM30294.1"/>
    </source>
</evidence>
<feature type="transmembrane region" description="Helical" evidence="9">
    <location>
        <begin position="352"/>
        <end position="377"/>
    </location>
</feature>
<dbReference type="GO" id="GO:0022857">
    <property type="term" value="F:transmembrane transporter activity"/>
    <property type="evidence" value="ECO:0007669"/>
    <property type="project" value="InterPro"/>
</dbReference>
<evidence type="ECO:0000256" key="9">
    <source>
        <dbReference type="SAM" id="Phobius"/>
    </source>
</evidence>
<name>A0A0G4GK33_9ALVE</name>
<feature type="transmembrane region" description="Helical" evidence="9">
    <location>
        <begin position="34"/>
        <end position="55"/>
    </location>
</feature>
<dbReference type="EMBL" id="CDMZ01001292">
    <property type="protein sequence ID" value="CEM30294.1"/>
    <property type="molecule type" value="Genomic_DNA"/>
</dbReference>
<dbReference type="InterPro" id="IPR007603">
    <property type="entry name" value="Choline_transptr-like"/>
</dbReference>
<feature type="region of interest" description="Disordered" evidence="8">
    <location>
        <begin position="899"/>
        <end position="925"/>
    </location>
</feature>
<feature type="coiled-coil region" evidence="7">
    <location>
        <begin position="1498"/>
        <end position="1530"/>
    </location>
</feature>
<feature type="compositionally biased region" description="Polar residues" evidence="8">
    <location>
        <begin position="999"/>
        <end position="1013"/>
    </location>
</feature>
<evidence type="ECO:0000256" key="4">
    <source>
        <dbReference type="ARBA" id="ARBA00022989"/>
    </source>
</evidence>
<reference evidence="10" key="1">
    <citation type="submission" date="2014-11" db="EMBL/GenBank/DDBJ databases">
        <authorList>
            <person name="Otto D Thomas"/>
            <person name="Naeem Raeece"/>
        </authorList>
    </citation>
    <scope>NUCLEOTIDE SEQUENCE</scope>
</reference>
<evidence type="ECO:0000256" key="2">
    <source>
        <dbReference type="ARBA" id="ARBA00007168"/>
    </source>
</evidence>
<dbReference type="VEuPathDB" id="CryptoDB:Cvel_4813"/>
<feature type="region of interest" description="Disordered" evidence="8">
    <location>
        <begin position="972"/>
        <end position="1078"/>
    </location>
</feature>
<feature type="region of interest" description="Disordered" evidence="8">
    <location>
        <begin position="1266"/>
        <end position="1305"/>
    </location>
</feature>
<evidence type="ECO:0000256" key="5">
    <source>
        <dbReference type="ARBA" id="ARBA00023136"/>
    </source>
</evidence>
<feature type="region of interest" description="Disordered" evidence="8">
    <location>
        <begin position="1573"/>
        <end position="1610"/>
    </location>
</feature>
<feature type="transmembrane region" description="Helical" evidence="9">
    <location>
        <begin position="474"/>
        <end position="494"/>
    </location>
</feature>
<feature type="compositionally biased region" description="Basic and acidic residues" evidence="8">
    <location>
        <begin position="1149"/>
        <end position="1168"/>
    </location>
</feature>
<dbReference type="PANTHER" id="PTHR12385">
    <property type="entry name" value="CHOLINE TRANSPORTER-LIKE (SLC FAMILY 44)"/>
    <property type="match status" value="1"/>
</dbReference>
<feature type="transmembrane region" description="Helical" evidence="9">
    <location>
        <begin position="271"/>
        <end position="291"/>
    </location>
</feature>
<sequence>MSSTEKEPKGEKFEKGGDLDVSNGPVKKRRCTDVIWCLLFLVHWAGVIVLAGVAFSRGNPERLIAGQDLDGNFCGVSGSDKSGYPFLYYTASVDSIRSSVSGATTELLNSGSVAGLSELSNSIVKSFSGNTYSVCTDYCPCFNVEGTDQTCSTGDNDKSVAALTRLYNTTDPTARFSALSSSVCPYGEKWCVPFQVPSVTVLDRFCFPALLNTDGTQKSYGDYVPSEVTGSWERWVGDVKVAWPMLPLAFGIALTLGLIFLVLIRCLAGALVWICLLLAVAMFAVGGYLLWWQAGMAEDGVSKQSMQIGAYVVWGLGGLFIIICLCMFRTIQLSIAIVKTAASFLQDVPSSLLVPLFFWVAFLALYAWWILVFLYIISSVDQQETADGKRFAWSRDVQYAFWYHFFSLLWNNCFLLGLSQLILAGAVGAWYFCPTEENGRKNPRKALEEQGGTGKRQPGMPVCTSMYRAFRYHLGSVALGSLILAIVKFIKWFLRYLAKQAQGTPGNRIMRCLIGCVMCLVQCFERCIEFLNKNAYIQVALTGKNFCISAMNAFRLIVTNVGRFSFLGIISGMLWFLGLVTIAGGTGVAGFYTTVAVYEGKVSAPWLIAVLMGLIGLMVGGVCMDVYRMAVDTTLQCFIADEELSGAGNSTHTPPALKGFLDKARFNNGKSGGGGGGGGEEVQPIPYDSFLDHLDRFGFRLPQTLLDQVVSILPGDAGKGGVASSAAPAEKEKEKPKKEAPKERVHRLTGLPLQPSDRRVDLFAWLEAHRNCALPREKRGQRGKAEEEALLIDEAVISRARVRLVRCLREEAEIQNFDLKSLLTETDVRGSGFATKRSFRAVIDKLNGARKARGDAALELQSEIDKAFGRAERVAYLEWFRLAFPLPAFEHTARRRVRQTTLASASRQQGGDIPNSQAKKRKGRPVDRDLVCISKKVDSCVESKKKEAFLKKGLTQKVPQRRGDTQTVALHSEEKGMCPSQTQPPCLTLWGDPPELLQQKETGNTHTAETQTNPQPPGTQKHATETVKNTEPPPPLSGNEPVAHTPAQETETTKKKEREGPQENNVTRTQDGQDPPVFPVALTQIVTDAECLSPPFGPHVHCQSRPLPRPFPKAGRQTPQSAQRIRSSHHPSLSRCGAPKVQHSVRGGKGRDCSRRHEREMPPSEKGRARAAKSPVESRQRTRKTPRPVTAGMRAWLPDVQRDHIEGLCESRQVNSAVQDDPQQHGGVPFRSLLLSTGERAGAEQPFQSTGGKDALQQPAVVSTELVQKGKEKGGKEKEQTDEGDLNWKHKKKAQEKVQQEKRGDPNSLLMVAGISAVLNATTPRGRQTPRSLHSRLGTQGCVEARLKEAAGALLTRGPGREGPCRSPLNPPQDLRVRPMTAPERQAEAPSHYPPVPFSGTTLGQPRPLPSEILAARRSTQQQQEDRERETAAAQLNNDLVLTPPDRHPMQNCLVVERGHDQESPRVPPVSGKRPPIISQWMREKGEEEKSGPRGGTLSHAVRENEQAEKALLEEARQKLQEALAMQQHSRCVHLEAAIRGSRGRLPSTHASPQIETDQPGLLGLYEENVSKTSADPGLHSPSPLFGLQAVPSAYDREGLPSQNPSPTLSERLARLKSRLQGLRGVEDLEQ</sequence>
<keyword evidence="6" id="KW-0325">Glycoprotein</keyword>
<dbReference type="CDD" id="cd06174">
    <property type="entry name" value="MFS"/>
    <property type="match status" value="1"/>
</dbReference>
<feature type="transmembrane region" description="Helical" evidence="9">
    <location>
        <begin position="604"/>
        <end position="627"/>
    </location>
</feature>
<feature type="compositionally biased region" description="Basic and acidic residues" evidence="8">
    <location>
        <begin position="1268"/>
        <end position="1281"/>
    </location>
</feature>